<evidence type="ECO:0000256" key="6">
    <source>
        <dbReference type="ARBA" id="ARBA00022692"/>
    </source>
</evidence>
<keyword evidence="15" id="KW-0969">Cilium</keyword>
<evidence type="ECO:0000256" key="14">
    <source>
        <dbReference type="RuleBase" id="RU362071"/>
    </source>
</evidence>
<evidence type="ECO:0000256" key="3">
    <source>
        <dbReference type="ARBA" id="ARBA00010690"/>
    </source>
</evidence>
<dbReference type="NCBIfam" id="TIGR01400">
    <property type="entry name" value="fliR"/>
    <property type="match status" value="1"/>
</dbReference>
<dbReference type="GO" id="GO:0006605">
    <property type="term" value="P:protein targeting"/>
    <property type="evidence" value="ECO:0007669"/>
    <property type="project" value="UniProtKB-UniRule"/>
</dbReference>
<evidence type="ECO:0000256" key="11">
    <source>
        <dbReference type="ARBA" id="ARBA00023143"/>
    </source>
</evidence>
<feature type="transmembrane region" description="Helical" evidence="14">
    <location>
        <begin position="178"/>
        <end position="198"/>
    </location>
</feature>
<gene>
    <name evidence="15" type="ORF">SAMN04488528_100230</name>
</gene>
<dbReference type="NCBIfam" id="TIGR00328">
    <property type="entry name" value="flhB"/>
    <property type="match status" value="1"/>
</dbReference>
<dbReference type="Gene3D" id="3.40.1690.10">
    <property type="entry name" value="secretion proteins EscU"/>
    <property type="match status" value="1"/>
</dbReference>
<dbReference type="GO" id="GO:0005886">
    <property type="term" value="C:plasma membrane"/>
    <property type="evidence" value="ECO:0007669"/>
    <property type="project" value="UniProtKB-SubCell"/>
</dbReference>
<proteinExistence type="inferred from homology"/>
<dbReference type="PANTHER" id="PTHR30531">
    <property type="entry name" value="FLAGELLAR BIOSYNTHETIC PROTEIN FLHB"/>
    <property type="match status" value="1"/>
</dbReference>
<evidence type="ECO:0000256" key="13">
    <source>
        <dbReference type="NCBIfam" id="TIGR01400"/>
    </source>
</evidence>
<feature type="transmembrane region" description="Helical" evidence="14">
    <location>
        <begin position="345"/>
        <end position="370"/>
    </location>
</feature>
<accession>A0A1I0VEY1</accession>
<evidence type="ECO:0000256" key="1">
    <source>
        <dbReference type="ARBA" id="ARBA00002578"/>
    </source>
</evidence>
<dbReference type="GO" id="GO:0044780">
    <property type="term" value="P:bacterial-type flagellum assembly"/>
    <property type="evidence" value="ECO:0007669"/>
    <property type="project" value="UniProtKB-UniRule"/>
</dbReference>
<keyword evidence="9 14" id="KW-1133">Transmembrane helix</keyword>
<name>A0A1I0VEY1_9CLOT</name>
<dbReference type="InterPro" id="IPR006136">
    <property type="entry name" value="FlhB"/>
</dbReference>
<comment type="similarity">
    <text evidence="3">Belongs to the type III secretion exporter family.</text>
</comment>
<dbReference type="SUPFAM" id="SSF160544">
    <property type="entry name" value="EscU C-terminal domain-like"/>
    <property type="match status" value="1"/>
</dbReference>
<dbReference type="FunFam" id="3.40.1690.10:FF:000001">
    <property type="entry name" value="Flagellar biosynthetic protein FlhB"/>
    <property type="match status" value="1"/>
</dbReference>
<dbReference type="AlphaFoldDB" id="A0A1I0VEY1"/>
<evidence type="ECO:0000313" key="15">
    <source>
        <dbReference type="EMBL" id="SFA74914.1"/>
    </source>
</evidence>
<feature type="transmembrane region" description="Helical" evidence="14">
    <location>
        <begin position="6"/>
        <end position="26"/>
    </location>
</feature>
<dbReference type="Pfam" id="PF01311">
    <property type="entry name" value="Bac_export_1"/>
    <property type="match status" value="1"/>
</dbReference>
<comment type="function">
    <text evidence="1 14">Role in flagellar biosynthesis.</text>
</comment>
<feature type="transmembrane region" description="Helical" evidence="14">
    <location>
        <begin position="399"/>
        <end position="422"/>
    </location>
</feature>
<feature type="transmembrane region" description="Helical" evidence="14">
    <location>
        <begin position="122"/>
        <end position="141"/>
    </location>
</feature>
<keyword evidence="15" id="KW-0966">Cell projection</keyword>
<evidence type="ECO:0000256" key="4">
    <source>
        <dbReference type="ARBA" id="ARBA00022448"/>
    </source>
</evidence>
<keyword evidence="5 14" id="KW-1003">Cell membrane</keyword>
<keyword evidence="4" id="KW-0813">Transport</keyword>
<dbReference type="GO" id="GO:0009306">
    <property type="term" value="P:protein secretion"/>
    <property type="evidence" value="ECO:0007669"/>
    <property type="project" value="InterPro"/>
</dbReference>
<keyword evidence="6 14" id="KW-0812">Transmembrane</keyword>
<dbReference type="InterPro" id="IPR029025">
    <property type="entry name" value="T3SS_substrate_exporter_C"/>
</dbReference>
<keyword evidence="7" id="KW-1005">Bacterial flagellum biogenesis</keyword>
<organism evidence="15 16">
    <name type="scientific">Clostridium frigidicarnis</name>
    <dbReference type="NCBI Taxonomy" id="84698"/>
    <lineage>
        <taxon>Bacteria</taxon>
        <taxon>Bacillati</taxon>
        <taxon>Bacillota</taxon>
        <taxon>Clostridia</taxon>
        <taxon>Eubacteriales</taxon>
        <taxon>Clostridiaceae</taxon>
        <taxon>Clostridium</taxon>
    </lineage>
</organism>
<evidence type="ECO:0000256" key="5">
    <source>
        <dbReference type="ARBA" id="ARBA00022475"/>
    </source>
</evidence>
<keyword evidence="15" id="KW-0282">Flagellum</keyword>
<evidence type="ECO:0000256" key="2">
    <source>
        <dbReference type="ARBA" id="ARBA00009772"/>
    </source>
</evidence>
<dbReference type="EMBL" id="FOKI01000002">
    <property type="protein sequence ID" value="SFA74914.1"/>
    <property type="molecule type" value="Genomic_DNA"/>
</dbReference>
<keyword evidence="12" id="KW-1006">Bacterial flagellum protein export</keyword>
<evidence type="ECO:0000256" key="9">
    <source>
        <dbReference type="ARBA" id="ARBA00022989"/>
    </source>
</evidence>
<dbReference type="PANTHER" id="PTHR30531:SF12">
    <property type="entry name" value="FLAGELLAR BIOSYNTHETIC PROTEIN FLHB"/>
    <property type="match status" value="1"/>
</dbReference>
<keyword evidence="8" id="KW-0653">Protein transport</keyword>
<dbReference type="Pfam" id="PF01312">
    <property type="entry name" value="Bac_export_2"/>
    <property type="match status" value="1"/>
</dbReference>
<protein>
    <recommendedName>
        <fullName evidence="13 14">Flagellar biosynthetic protein FliR</fullName>
    </recommendedName>
</protein>
<dbReference type="InterPro" id="IPR002010">
    <property type="entry name" value="T3SS_IM_R"/>
</dbReference>
<feature type="transmembrane region" description="Helical" evidence="14">
    <location>
        <begin position="442"/>
        <end position="464"/>
    </location>
</feature>
<evidence type="ECO:0000256" key="10">
    <source>
        <dbReference type="ARBA" id="ARBA00023136"/>
    </source>
</evidence>
<evidence type="ECO:0000313" key="16">
    <source>
        <dbReference type="Proteomes" id="UP000198619"/>
    </source>
</evidence>
<dbReference type="InterPro" id="IPR006303">
    <property type="entry name" value="FliR"/>
</dbReference>
<feature type="transmembrane region" description="Helical" evidence="14">
    <location>
        <begin position="61"/>
        <end position="86"/>
    </location>
</feature>
<dbReference type="GO" id="GO:0009425">
    <property type="term" value="C:bacterial-type flagellum basal body"/>
    <property type="evidence" value="ECO:0007669"/>
    <property type="project" value="UniProtKB-SubCell"/>
</dbReference>
<dbReference type="InterPro" id="IPR006135">
    <property type="entry name" value="T3SS_substrate_exporter"/>
</dbReference>
<keyword evidence="10 14" id="KW-0472">Membrane</keyword>
<sequence length="608" mass="68285">MALYLLAIFFISIRLGVFFLTVPAFFPTGTPKPLKVGFSLILAYMVVPTIDYSILNDLANWYNVIIIVINETMAGLFLAVSTIFAFEIIQMAGAFMDFQIGLSMLSAYDPNTKKSSTLLERIMFWVGIMIFFIIDGHHILIRALIESFNVVKLGNSIVFQDTIMAVIENFIKYFSIGLKIAIPIVLIIIIADLVLGLVSRTVPQLNVMILGLPVKILVGLTAFTFALPMIINAIQYVIESFPDLIKNIYKVLPLIIIFSNDKTEEATPKKLSDARKKGQVPRSKEISVAFTLGAITLILMSLNSYIIQESLTSLQFSLSNILNDEINYLNLQKILLKFIVDFAKVYLPIAIPIMVVGVFSSVAQTGLMLTTEPLKPSFSKINPINGFKKMFSVKSVMDLAKNLVVITIVGYIGYSFILSNYINIMDTINININSVLPKAMDLVVSIFFKVTLVLVVIAIIDFVFQIRQFKKEMRMSKQEIKEEFKQAEGDPQVKSKIRQKQREMVTKRMMQAVPEATVIITNPTHLAIALKYEEGGNEAPKVIAKGADHVALRIKEKAKEHEIPIIENKPLARLIYEKVDLDREVPEDMYVAVAEVLAVVYKMKKKKS</sequence>
<reference evidence="15 16" key="1">
    <citation type="submission" date="2016-10" db="EMBL/GenBank/DDBJ databases">
        <authorList>
            <person name="de Groot N.N."/>
        </authorList>
    </citation>
    <scope>NUCLEOTIDE SEQUENCE [LARGE SCALE GENOMIC DNA]</scope>
    <source>
        <strain evidence="15 16">DSM 12271</strain>
    </source>
</reference>
<keyword evidence="11 14" id="KW-0975">Bacterial flagellum</keyword>
<evidence type="ECO:0000256" key="7">
    <source>
        <dbReference type="ARBA" id="ARBA00022795"/>
    </source>
</evidence>
<comment type="subcellular location">
    <subcellularLocation>
        <location evidence="14">Cell membrane</location>
        <topology evidence="14">Multi-pass membrane protein</topology>
    </subcellularLocation>
    <subcellularLocation>
        <location evidence="14">Bacterial flagellum basal body</location>
    </subcellularLocation>
</comment>
<feature type="transmembrane region" description="Helical" evidence="14">
    <location>
        <begin position="38"/>
        <end position="55"/>
    </location>
</feature>
<dbReference type="PRINTS" id="PR00950">
    <property type="entry name" value="TYPE3IMSPROT"/>
</dbReference>
<feature type="transmembrane region" description="Helical" evidence="14">
    <location>
        <begin position="286"/>
        <end position="307"/>
    </location>
</feature>
<evidence type="ECO:0000256" key="12">
    <source>
        <dbReference type="ARBA" id="ARBA00023225"/>
    </source>
</evidence>
<dbReference type="STRING" id="84698.SAMN04488528_100230"/>
<dbReference type="NCBIfam" id="NF009411">
    <property type="entry name" value="PRK12772.1"/>
    <property type="match status" value="1"/>
</dbReference>
<comment type="similarity">
    <text evidence="2 14">Belongs to the FliR/MopE/SpaR family.</text>
</comment>
<evidence type="ECO:0000256" key="8">
    <source>
        <dbReference type="ARBA" id="ARBA00022927"/>
    </source>
</evidence>
<dbReference type="Gene3D" id="6.10.250.2080">
    <property type="match status" value="1"/>
</dbReference>
<keyword evidence="16" id="KW-1185">Reference proteome</keyword>
<dbReference type="Proteomes" id="UP000198619">
    <property type="component" value="Unassembled WGS sequence"/>
</dbReference>